<evidence type="ECO:0000256" key="4">
    <source>
        <dbReference type="ARBA" id="ARBA00022857"/>
    </source>
</evidence>
<dbReference type="FunFam" id="3.30.460.30:FF:000001">
    <property type="entry name" value="Glutamyl-tRNA reductase"/>
    <property type="match status" value="1"/>
</dbReference>
<dbReference type="EC" id="1.2.1.70" evidence="3 8"/>
<evidence type="ECO:0000313" key="17">
    <source>
        <dbReference type="EMBL" id="QQB46529.1"/>
    </source>
</evidence>
<evidence type="ECO:0000256" key="11">
    <source>
        <dbReference type="PIRSR" id="PIRSR000445-3"/>
    </source>
</evidence>
<sequence length="437" mass="47265">MSVLVVGMSHRVAPVHVLEQVSMGEDKRDRTAARLMQCPSLSEVLLLSTCNRVEVYSVTNSFHSGVNEIVDVLSATSGLNADELREHLYVRYADAAAEHMLAVASGLDSMVLGEQQIIGQVRTAYQAASDNGTVGPTLHALAQAALHTGKRVHSETGIDETGASMVTFALDKVAESLDSDSFKGHRALVLGAGAMSSLAATHLGKRGIDELVIANRTFDRAERLAQHSREAGVPAHAVEFPERIKAYNDVDIIVSATGAHDYTVKAPDITGHTPVFVDLSMPRDIDPNVPGTLINIESLRQSEREESREVEEIAKRILREELDAFTSAQRVRDVAPALSALRSMAAGIVAKEMERFDNRVETDPETHREVAKTVQRVVDKLLHQPTVQVKALAANSGTITYDNALQQLFGLPATPVSTDVAKLPTSATMDKATKENK</sequence>
<evidence type="ECO:0000259" key="14">
    <source>
        <dbReference type="Pfam" id="PF00745"/>
    </source>
</evidence>
<protein>
    <recommendedName>
        <fullName evidence="3 8">Glutamyl-tRNA reductase</fullName>
        <shortName evidence="8">GluTR</shortName>
        <ecNumber evidence="3 8">1.2.1.70</ecNumber>
    </recommendedName>
</protein>
<feature type="binding site" evidence="8 11">
    <location>
        <begin position="191"/>
        <end position="196"/>
    </location>
    <ligand>
        <name>NADP(+)</name>
        <dbReference type="ChEBI" id="CHEBI:58349"/>
    </ligand>
</feature>
<dbReference type="SUPFAM" id="SSF69742">
    <property type="entry name" value="Glutamyl tRNA-reductase catalytic, N-terminal domain"/>
    <property type="match status" value="1"/>
</dbReference>
<dbReference type="GO" id="GO:0050661">
    <property type="term" value="F:NADP binding"/>
    <property type="evidence" value="ECO:0007669"/>
    <property type="project" value="InterPro"/>
</dbReference>
<feature type="site" description="Important for activity" evidence="8 12">
    <location>
        <position position="99"/>
    </location>
</feature>
<evidence type="ECO:0000259" key="15">
    <source>
        <dbReference type="Pfam" id="PF01488"/>
    </source>
</evidence>
<organism evidence="17 18">
    <name type="scientific">Corynebacterium glucuronolyticum</name>
    <dbReference type="NCBI Taxonomy" id="39791"/>
    <lineage>
        <taxon>Bacteria</taxon>
        <taxon>Bacillati</taxon>
        <taxon>Actinomycetota</taxon>
        <taxon>Actinomycetes</taxon>
        <taxon>Mycobacteriales</taxon>
        <taxon>Corynebacteriaceae</taxon>
        <taxon>Corynebacterium</taxon>
    </lineage>
</organism>
<dbReference type="Pfam" id="PF05201">
    <property type="entry name" value="GlutR_N"/>
    <property type="match status" value="1"/>
</dbReference>
<dbReference type="NCBIfam" id="NF000744">
    <property type="entry name" value="PRK00045.1-3"/>
    <property type="match status" value="1"/>
</dbReference>
<dbReference type="GO" id="GO:0008883">
    <property type="term" value="F:glutamyl-tRNA reductase activity"/>
    <property type="evidence" value="ECO:0007669"/>
    <property type="project" value="UniProtKB-UniRule"/>
</dbReference>
<comment type="catalytic activity">
    <reaction evidence="7 8 13">
        <text>(S)-4-amino-5-oxopentanoate + tRNA(Glu) + NADP(+) = L-glutamyl-tRNA(Glu) + NADPH + H(+)</text>
        <dbReference type="Rhea" id="RHEA:12344"/>
        <dbReference type="Rhea" id="RHEA-COMP:9663"/>
        <dbReference type="Rhea" id="RHEA-COMP:9680"/>
        <dbReference type="ChEBI" id="CHEBI:15378"/>
        <dbReference type="ChEBI" id="CHEBI:57501"/>
        <dbReference type="ChEBI" id="CHEBI:57783"/>
        <dbReference type="ChEBI" id="CHEBI:58349"/>
        <dbReference type="ChEBI" id="CHEBI:78442"/>
        <dbReference type="ChEBI" id="CHEBI:78520"/>
        <dbReference type="EC" id="1.2.1.70"/>
    </reaction>
</comment>
<dbReference type="SUPFAM" id="SSF69075">
    <property type="entry name" value="Glutamyl tRNA-reductase dimerization domain"/>
    <property type="match status" value="1"/>
</dbReference>
<comment type="miscellaneous">
    <text evidence="8">During catalysis, the active site Cys acts as a nucleophile attacking the alpha-carbonyl group of tRNA-bound glutamate with the formation of a thioester intermediate between enzyme and glutamate, and the concomitant release of tRNA(Glu). The thioester intermediate is finally reduced by direct hydride transfer from NADPH, to form the product GSA.</text>
</comment>
<name>A0A7T4JV42_9CORY</name>
<evidence type="ECO:0000256" key="5">
    <source>
        <dbReference type="ARBA" id="ARBA00023002"/>
    </source>
</evidence>
<feature type="domain" description="Quinate/shikimate 5-dehydrogenase/glutamyl-tRNA reductase" evidence="15">
    <location>
        <begin position="180"/>
        <end position="291"/>
    </location>
</feature>
<dbReference type="InterPro" id="IPR018214">
    <property type="entry name" value="GluRdtase_CS"/>
</dbReference>
<dbReference type="Pfam" id="PF01488">
    <property type="entry name" value="Shikimate_DH"/>
    <property type="match status" value="1"/>
</dbReference>
<dbReference type="InterPro" id="IPR015896">
    <property type="entry name" value="4pyrrol_synth_GluRdtase_dimer"/>
</dbReference>
<evidence type="ECO:0000313" key="18">
    <source>
        <dbReference type="Proteomes" id="UP000596145"/>
    </source>
</evidence>
<comment type="similarity">
    <text evidence="2 8 13">Belongs to the glutamyl-tRNA reductase family.</text>
</comment>
<evidence type="ECO:0000256" key="10">
    <source>
        <dbReference type="PIRSR" id="PIRSR000445-2"/>
    </source>
</evidence>
<keyword evidence="4 8" id="KW-0521">NADP</keyword>
<feature type="active site" description="Nucleophile" evidence="8 9">
    <location>
        <position position="50"/>
    </location>
</feature>
<accession>A0A7T4JV42</accession>
<evidence type="ECO:0000256" key="8">
    <source>
        <dbReference type="HAMAP-Rule" id="MF_00087"/>
    </source>
</evidence>
<dbReference type="Pfam" id="PF00745">
    <property type="entry name" value="GlutR_dimer"/>
    <property type="match status" value="1"/>
</dbReference>
<dbReference type="Proteomes" id="UP000596145">
    <property type="component" value="Chromosome"/>
</dbReference>
<dbReference type="RefSeq" id="WP_084036060.1">
    <property type="nucleotide sequence ID" value="NZ_CP066007.1"/>
</dbReference>
<dbReference type="UniPathway" id="UPA00251">
    <property type="reaction ID" value="UER00316"/>
</dbReference>
<dbReference type="Gene3D" id="3.30.460.30">
    <property type="entry name" value="Glutamyl-tRNA reductase, N-terminal domain"/>
    <property type="match status" value="1"/>
</dbReference>
<dbReference type="NCBIfam" id="TIGR01035">
    <property type="entry name" value="hemA"/>
    <property type="match status" value="1"/>
</dbReference>
<comment type="function">
    <text evidence="8">Catalyzes the NADPH-dependent reduction of glutamyl-tRNA(Glu) to glutamate 1-semialdehyde (GSA).</text>
</comment>
<reference evidence="17 18" key="1">
    <citation type="submission" date="2020-12" db="EMBL/GenBank/DDBJ databases">
        <title>FDA dAtabase for Regulatory Grade micrObial Sequences (FDA-ARGOS): Supporting development and validation of Infectious Disease Dx tests.</title>
        <authorList>
            <person name="Sproer C."/>
            <person name="Gronow S."/>
            <person name="Severitt S."/>
            <person name="Schroder I."/>
            <person name="Tallon L."/>
            <person name="Sadzewicz L."/>
            <person name="Zhao X."/>
            <person name="Boylan J."/>
            <person name="Ott S."/>
            <person name="Bowen H."/>
            <person name="Vavikolanu K."/>
            <person name="Mehta A."/>
            <person name="Aluvathingal J."/>
            <person name="Nadendla S."/>
            <person name="Lowell S."/>
            <person name="Myers T."/>
            <person name="Yan Y."/>
            <person name="Sichtig H."/>
        </authorList>
    </citation>
    <scope>NUCLEOTIDE SEQUENCE [LARGE SCALE GENOMIC DNA]</scope>
    <source>
        <strain evidence="17 18">FDAARGOS_1053</strain>
    </source>
</reference>
<feature type="binding site" evidence="8 10">
    <location>
        <begin position="114"/>
        <end position="116"/>
    </location>
    <ligand>
        <name>substrate</name>
    </ligand>
</feature>
<evidence type="ECO:0000256" key="1">
    <source>
        <dbReference type="ARBA" id="ARBA00005059"/>
    </source>
</evidence>
<keyword evidence="6 8" id="KW-0627">Porphyrin biosynthesis</keyword>
<dbReference type="AlphaFoldDB" id="A0A7T4JV42"/>
<dbReference type="InterPro" id="IPR036343">
    <property type="entry name" value="GluRdtase_N_sf"/>
</dbReference>
<dbReference type="Gene3D" id="3.40.50.720">
    <property type="entry name" value="NAD(P)-binding Rossmann-like Domain"/>
    <property type="match status" value="1"/>
</dbReference>
<feature type="binding site" evidence="8 10">
    <location>
        <position position="120"/>
    </location>
    <ligand>
        <name>substrate</name>
    </ligand>
</feature>
<dbReference type="CDD" id="cd05213">
    <property type="entry name" value="NAD_bind_Glutamyl_tRNA_reduct"/>
    <property type="match status" value="1"/>
</dbReference>
<comment type="domain">
    <text evidence="8">Possesses an unusual extended V-shaped dimeric structure with each monomer consisting of three distinct domains arranged along a curved 'spinal' alpha-helix. The N-terminal catalytic domain specifically recognizes the glutamate moiety of the substrate. The second domain is the NADPH-binding domain, and the third C-terminal domain is responsible for dimerization.</text>
</comment>
<dbReference type="InterPro" id="IPR000343">
    <property type="entry name" value="4pyrrol_synth_GluRdtase"/>
</dbReference>
<dbReference type="InterPro" id="IPR036453">
    <property type="entry name" value="GluRdtase_dimer_dom_sf"/>
</dbReference>
<dbReference type="OrthoDB" id="110209at2"/>
<proteinExistence type="inferred from homology"/>
<dbReference type="InterPro" id="IPR036291">
    <property type="entry name" value="NAD(P)-bd_dom_sf"/>
</dbReference>
<evidence type="ECO:0000256" key="13">
    <source>
        <dbReference type="RuleBase" id="RU000584"/>
    </source>
</evidence>
<feature type="domain" description="Glutamyl-tRNA reductase N-terminal" evidence="16">
    <location>
        <begin position="6"/>
        <end position="156"/>
    </location>
</feature>
<evidence type="ECO:0000256" key="3">
    <source>
        <dbReference type="ARBA" id="ARBA00012970"/>
    </source>
</evidence>
<evidence type="ECO:0000256" key="2">
    <source>
        <dbReference type="ARBA" id="ARBA00005916"/>
    </source>
</evidence>
<dbReference type="EMBL" id="CP066007">
    <property type="protein sequence ID" value="QQB46529.1"/>
    <property type="molecule type" value="Genomic_DNA"/>
</dbReference>
<dbReference type="InterPro" id="IPR006151">
    <property type="entry name" value="Shikm_DH/Glu-tRNA_Rdtase"/>
</dbReference>
<dbReference type="PANTHER" id="PTHR43013">
    <property type="entry name" value="GLUTAMYL-TRNA REDUCTASE"/>
    <property type="match status" value="1"/>
</dbReference>
<feature type="binding site" evidence="8 10">
    <location>
        <begin position="49"/>
        <end position="52"/>
    </location>
    <ligand>
        <name>substrate</name>
    </ligand>
</feature>
<evidence type="ECO:0000256" key="7">
    <source>
        <dbReference type="ARBA" id="ARBA00047464"/>
    </source>
</evidence>
<dbReference type="InterPro" id="IPR015895">
    <property type="entry name" value="4pyrrol_synth_GluRdtase_N"/>
</dbReference>
<comment type="pathway">
    <text evidence="1 8 13">Porphyrin-containing compound metabolism; protoporphyrin-IX biosynthesis; 5-aminolevulinate from L-glutamyl-tRNA(Glu): step 1/2.</text>
</comment>
<feature type="binding site" evidence="8 10">
    <location>
        <position position="109"/>
    </location>
    <ligand>
        <name>substrate</name>
    </ligand>
</feature>
<evidence type="ECO:0000256" key="6">
    <source>
        <dbReference type="ARBA" id="ARBA00023244"/>
    </source>
</evidence>
<dbReference type="HAMAP" id="MF_00087">
    <property type="entry name" value="Glu_tRNA_reductase"/>
    <property type="match status" value="1"/>
</dbReference>
<evidence type="ECO:0000256" key="9">
    <source>
        <dbReference type="PIRSR" id="PIRSR000445-1"/>
    </source>
</evidence>
<evidence type="ECO:0000256" key="12">
    <source>
        <dbReference type="PIRSR" id="PIRSR000445-4"/>
    </source>
</evidence>
<gene>
    <name evidence="8" type="primary">hemA</name>
    <name evidence="17" type="ORF">I6I10_00790</name>
</gene>
<comment type="subunit">
    <text evidence="8">Homodimer.</text>
</comment>
<dbReference type="PANTHER" id="PTHR43013:SF1">
    <property type="entry name" value="GLUTAMYL-TRNA REDUCTASE"/>
    <property type="match status" value="1"/>
</dbReference>
<evidence type="ECO:0000259" key="16">
    <source>
        <dbReference type="Pfam" id="PF05201"/>
    </source>
</evidence>
<dbReference type="PROSITE" id="PS00747">
    <property type="entry name" value="GLUTR"/>
    <property type="match status" value="1"/>
</dbReference>
<dbReference type="SUPFAM" id="SSF51735">
    <property type="entry name" value="NAD(P)-binding Rossmann-fold domains"/>
    <property type="match status" value="1"/>
</dbReference>
<dbReference type="GO" id="GO:0019353">
    <property type="term" value="P:protoporphyrinogen IX biosynthetic process from glutamate"/>
    <property type="evidence" value="ECO:0007669"/>
    <property type="project" value="TreeGrafter"/>
</dbReference>
<dbReference type="PIRSF" id="PIRSF000445">
    <property type="entry name" value="4pyrrol_synth_GluRdtase"/>
    <property type="match status" value="1"/>
</dbReference>
<feature type="domain" description="Tetrapyrrole biosynthesis glutamyl-tRNA reductase dimerisation" evidence="14">
    <location>
        <begin position="314"/>
        <end position="411"/>
    </location>
</feature>
<keyword evidence="5 8" id="KW-0560">Oxidoreductase</keyword>
<dbReference type="GeneID" id="92759159"/>